<dbReference type="AlphaFoldDB" id="A0A7J0GKA7"/>
<protein>
    <recommendedName>
        <fullName evidence="5">NAC domain-containing protein</fullName>
    </recommendedName>
</protein>
<feature type="domain" description="NAC" evidence="5">
    <location>
        <begin position="36"/>
        <end position="185"/>
    </location>
</feature>
<dbReference type="Gene3D" id="2.170.150.80">
    <property type="entry name" value="NAC domain"/>
    <property type="match status" value="1"/>
</dbReference>
<dbReference type="PROSITE" id="PS51005">
    <property type="entry name" value="NAC"/>
    <property type="match status" value="1"/>
</dbReference>
<dbReference type="OrthoDB" id="774757at2759"/>
<keyword evidence="3" id="KW-0804">Transcription</keyword>
<dbReference type="InterPro" id="IPR003441">
    <property type="entry name" value="NAC-dom"/>
</dbReference>
<dbReference type="GO" id="GO:0003677">
    <property type="term" value="F:DNA binding"/>
    <property type="evidence" value="ECO:0007669"/>
    <property type="project" value="UniProtKB-KW"/>
</dbReference>
<sequence>MAVPVPSRIQAAHQMALPVPSVPSPIQASHQMALSIPYGFKFSPEDHELIYILYRKVNGNSLPVDEEGLIEECDLFGKEEPWEIFGRGTEKTRYFFVKLKKKGKSVDGSNFVRTVGKGTWKGQDGQIPIKDQQGRTIGFKKNLVYKGKGPNTNGRWLMKKYHLHGVSLQPPPKLNDYVLCRIRKKDDGKKQNVPFDMEAHSRCQRIGGNQDGEGVSSMNCAENSILGRKRPRIEYLMDYELPNLSVADAAIMVESIDKERDQCMDRLGAENCVSALSEGISKSFTQDADAEFFRGLSPIFKKFSDEGFGGRLWTESEAEQRQSRWVILKNLYKTWK</sequence>
<keyword evidence="1" id="KW-0805">Transcription regulation</keyword>
<gene>
    <name evidence="6" type="ORF">Acr_22g0006340</name>
</gene>
<dbReference type="PANTHER" id="PTHR31719:SF164">
    <property type="entry name" value="NAC DOMAIN-CONTAINING PROTEIN"/>
    <property type="match status" value="1"/>
</dbReference>
<dbReference type="Pfam" id="PF02365">
    <property type="entry name" value="NAM"/>
    <property type="match status" value="1"/>
</dbReference>
<evidence type="ECO:0000256" key="2">
    <source>
        <dbReference type="ARBA" id="ARBA00023125"/>
    </source>
</evidence>
<dbReference type="EMBL" id="BJWL01000022">
    <property type="protein sequence ID" value="GFZ11236.1"/>
    <property type="molecule type" value="Genomic_DNA"/>
</dbReference>
<comment type="caution">
    <text evidence="6">The sequence shown here is derived from an EMBL/GenBank/DDBJ whole genome shotgun (WGS) entry which is preliminary data.</text>
</comment>
<reference evidence="6 7" key="1">
    <citation type="submission" date="2019-07" db="EMBL/GenBank/DDBJ databases">
        <title>De Novo Assembly of kiwifruit Actinidia rufa.</title>
        <authorList>
            <person name="Sugita-Konishi S."/>
            <person name="Sato K."/>
            <person name="Mori E."/>
            <person name="Abe Y."/>
            <person name="Kisaki G."/>
            <person name="Hamano K."/>
            <person name="Suezawa K."/>
            <person name="Otani M."/>
            <person name="Fukuda T."/>
            <person name="Manabe T."/>
            <person name="Gomi K."/>
            <person name="Tabuchi M."/>
            <person name="Akimitsu K."/>
            <person name="Kataoka I."/>
        </authorList>
    </citation>
    <scope>NUCLEOTIDE SEQUENCE [LARGE SCALE GENOMIC DNA]</scope>
    <source>
        <strain evidence="7">cv. Fuchu</strain>
    </source>
</reference>
<accession>A0A7J0GKA7</accession>
<name>A0A7J0GKA7_9ERIC</name>
<dbReference type="InterPro" id="IPR036093">
    <property type="entry name" value="NAC_dom_sf"/>
</dbReference>
<keyword evidence="4" id="KW-0539">Nucleus</keyword>
<dbReference type="PANTHER" id="PTHR31719">
    <property type="entry name" value="NAC TRANSCRIPTION FACTOR 56"/>
    <property type="match status" value="1"/>
</dbReference>
<evidence type="ECO:0000259" key="5">
    <source>
        <dbReference type="PROSITE" id="PS51005"/>
    </source>
</evidence>
<dbReference type="GO" id="GO:0006355">
    <property type="term" value="P:regulation of DNA-templated transcription"/>
    <property type="evidence" value="ECO:0007669"/>
    <property type="project" value="InterPro"/>
</dbReference>
<keyword evidence="7" id="KW-1185">Reference proteome</keyword>
<proteinExistence type="predicted"/>
<keyword evidence="2" id="KW-0238">DNA-binding</keyword>
<evidence type="ECO:0000256" key="3">
    <source>
        <dbReference type="ARBA" id="ARBA00023163"/>
    </source>
</evidence>
<evidence type="ECO:0000256" key="1">
    <source>
        <dbReference type="ARBA" id="ARBA00023015"/>
    </source>
</evidence>
<dbReference type="Proteomes" id="UP000585474">
    <property type="component" value="Unassembled WGS sequence"/>
</dbReference>
<evidence type="ECO:0000313" key="6">
    <source>
        <dbReference type="EMBL" id="GFZ11236.1"/>
    </source>
</evidence>
<dbReference type="GO" id="GO:0048731">
    <property type="term" value="P:system development"/>
    <property type="evidence" value="ECO:0007669"/>
    <property type="project" value="TreeGrafter"/>
</dbReference>
<evidence type="ECO:0000256" key="4">
    <source>
        <dbReference type="ARBA" id="ARBA00023242"/>
    </source>
</evidence>
<dbReference type="SUPFAM" id="SSF101941">
    <property type="entry name" value="NAC domain"/>
    <property type="match status" value="1"/>
</dbReference>
<evidence type="ECO:0000313" key="7">
    <source>
        <dbReference type="Proteomes" id="UP000585474"/>
    </source>
</evidence>
<organism evidence="6 7">
    <name type="scientific">Actinidia rufa</name>
    <dbReference type="NCBI Taxonomy" id="165716"/>
    <lineage>
        <taxon>Eukaryota</taxon>
        <taxon>Viridiplantae</taxon>
        <taxon>Streptophyta</taxon>
        <taxon>Embryophyta</taxon>
        <taxon>Tracheophyta</taxon>
        <taxon>Spermatophyta</taxon>
        <taxon>Magnoliopsida</taxon>
        <taxon>eudicotyledons</taxon>
        <taxon>Gunneridae</taxon>
        <taxon>Pentapetalae</taxon>
        <taxon>asterids</taxon>
        <taxon>Ericales</taxon>
        <taxon>Actinidiaceae</taxon>
        <taxon>Actinidia</taxon>
    </lineage>
</organism>